<dbReference type="NCBIfam" id="TIGR02532">
    <property type="entry name" value="IV_pilin_GFxxxE"/>
    <property type="match status" value="1"/>
</dbReference>
<keyword evidence="1" id="KW-0812">Transmembrane</keyword>
<organism evidence="2">
    <name type="scientific">uncultured bacterium Rifle_16ft_4_minimus_37862</name>
    <dbReference type="NCBI Taxonomy" id="1665157"/>
    <lineage>
        <taxon>Bacteria</taxon>
        <taxon>environmental samples</taxon>
    </lineage>
</organism>
<name>A0A0H4T5M2_9BACT</name>
<keyword evidence="1" id="KW-0472">Membrane</keyword>
<reference evidence="2" key="1">
    <citation type="journal article" date="2015" name="ISME J.">
        <title>Aquifer environment selects for microbial species cohorts in sediment and groundwater.</title>
        <authorList>
            <person name="Hug L.A."/>
            <person name="Thomas B.C."/>
            <person name="Brown C.T."/>
            <person name="Frischkorn K.R."/>
            <person name="Williams K.H."/>
            <person name="Tringe S.G."/>
            <person name="Banfield J.F."/>
        </authorList>
    </citation>
    <scope>NUCLEOTIDE SEQUENCE</scope>
</reference>
<evidence type="ECO:0000313" key="2">
    <source>
        <dbReference type="EMBL" id="AKQ03023.1"/>
    </source>
</evidence>
<dbReference type="EMBL" id="KT007007">
    <property type="protein sequence ID" value="AKQ03023.1"/>
    <property type="molecule type" value="Genomic_DNA"/>
</dbReference>
<proteinExistence type="predicted"/>
<sequence length="222" mass="23523">MKTLARVRSQRGFTLSELLVACAVITFVMAGLLVMLQSGQESYLRGSRQIEAQQNVRLAIDRVVDELRDAGFCPTCANSGVTAFAAITNTSATGFTIQNDWSGDWNGTSGIDTSGTVNYVVVNADGTTTTTQRGEQIVYAVTSGALTRREIGVDASAVTLVTGISSLTFTFQDSAGNAATGTAIRQVLITMTTQPAVQGQGTLQGKVLVTMIDTVRLRNRTN</sequence>
<feature type="transmembrane region" description="Helical" evidence="1">
    <location>
        <begin position="12"/>
        <end position="36"/>
    </location>
</feature>
<accession>A0A0H4T5M2</accession>
<dbReference type="SUPFAM" id="SSF54523">
    <property type="entry name" value="Pili subunits"/>
    <property type="match status" value="1"/>
</dbReference>
<dbReference type="Pfam" id="PF07963">
    <property type="entry name" value="N_methyl"/>
    <property type="match status" value="1"/>
</dbReference>
<dbReference type="InterPro" id="IPR045584">
    <property type="entry name" value="Pilin-like"/>
</dbReference>
<dbReference type="InterPro" id="IPR012902">
    <property type="entry name" value="N_methyl_site"/>
</dbReference>
<keyword evidence="1" id="KW-1133">Transmembrane helix</keyword>
<protein>
    <submittedName>
        <fullName evidence="2">Nonfunctional Uncharacterized protein</fullName>
    </submittedName>
</protein>
<dbReference type="AlphaFoldDB" id="A0A0H4T5M2"/>
<evidence type="ECO:0000256" key="1">
    <source>
        <dbReference type="SAM" id="Phobius"/>
    </source>
</evidence>